<reference evidence="5 6" key="1">
    <citation type="journal article" date="2019" name="Int. J. Syst. Evol. Microbiol.">
        <title>The Global Catalogue of Microorganisms (GCM) 10K type strain sequencing project: providing services to taxonomists for standard genome sequencing and annotation.</title>
        <authorList>
            <consortium name="The Broad Institute Genomics Platform"/>
            <consortium name="The Broad Institute Genome Sequencing Center for Infectious Disease"/>
            <person name="Wu L."/>
            <person name="Ma J."/>
        </authorList>
    </citation>
    <scope>NUCLEOTIDE SEQUENCE [LARGE SCALE GENOMIC DNA]</scope>
    <source>
        <strain evidence="5 6">JCM 14326</strain>
    </source>
</reference>
<dbReference type="SMART" id="SM00866">
    <property type="entry name" value="UTRA"/>
    <property type="match status" value="1"/>
</dbReference>
<dbReference type="RefSeq" id="WP_344102363.1">
    <property type="nucleotide sequence ID" value="NZ_BAAANL010000004.1"/>
</dbReference>
<dbReference type="InterPro" id="IPR050679">
    <property type="entry name" value="Bact_HTH_transcr_reg"/>
</dbReference>
<dbReference type="SUPFAM" id="SSF64288">
    <property type="entry name" value="Chorismate lyase-like"/>
    <property type="match status" value="1"/>
</dbReference>
<dbReference type="InterPro" id="IPR011663">
    <property type="entry name" value="UTRA"/>
</dbReference>
<dbReference type="PANTHER" id="PTHR44846">
    <property type="entry name" value="MANNOSYL-D-GLYCERATE TRANSPORT/METABOLISM SYSTEM REPRESSOR MNGR-RELATED"/>
    <property type="match status" value="1"/>
</dbReference>
<evidence type="ECO:0000259" key="4">
    <source>
        <dbReference type="PROSITE" id="PS50949"/>
    </source>
</evidence>
<keyword evidence="3" id="KW-0804">Transcription</keyword>
<dbReference type="InterPro" id="IPR000524">
    <property type="entry name" value="Tscrpt_reg_HTH_GntR"/>
</dbReference>
<name>A0ABN2NEF5_9MICO</name>
<dbReference type="SUPFAM" id="SSF46785">
    <property type="entry name" value="Winged helix' DNA-binding domain"/>
    <property type="match status" value="1"/>
</dbReference>
<dbReference type="Pfam" id="PF07702">
    <property type="entry name" value="UTRA"/>
    <property type="match status" value="1"/>
</dbReference>
<keyword evidence="2" id="KW-0238">DNA-binding</keyword>
<evidence type="ECO:0000256" key="1">
    <source>
        <dbReference type="ARBA" id="ARBA00023015"/>
    </source>
</evidence>
<dbReference type="EMBL" id="BAAANL010000004">
    <property type="protein sequence ID" value="GAA1862800.1"/>
    <property type="molecule type" value="Genomic_DNA"/>
</dbReference>
<dbReference type="PRINTS" id="PR00035">
    <property type="entry name" value="HTHGNTR"/>
</dbReference>
<gene>
    <name evidence="5" type="ORF">GCM10009751_20710</name>
</gene>
<dbReference type="Gene3D" id="1.10.10.10">
    <property type="entry name" value="Winged helix-like DNA-binding domain superfamily/Winged helix DNA-binding domain"/>
    <property type="match status" value="1"/>
</dbReference>
<dbReference type="SMART" id="SM00345">
    <property type="entry name" value="HTH_GNTR"/>
    <property type="match status" value="1"/>
</dbReference>
<dbReference type="InterPro" id="IPR036390">
    <property type="entry name" value="WH_DNA-bd_sf"/>
</dbReference>
<protein>
    <submittedName>
        <fullName evidence="5">GntR family transcriptional regulator</fullName>
    </submittedName>
</protein>
<dbReference type="PANTHER" id="PTHR44846:SF17">
    <property type="entry name" value="GNTR-FAMILY TRANSCRIPTIONAL REGULATOR"/>
    <property type="match status" value="1"/>
</dbReference>
<keyword evidence="6" id="KW-1185">Reference proteome</keyword>
<feature type="domain" description="HTH gntR-type" evidence="4">
    <location>
        <begin position="1"/>
        <end position="68"/>
    </location>
</feature>
<proteinExistence type="predicted"/>
<dbReference type="Pfam" id="PF00392">
    <property type="entry name" value="GntR"/>
    <property type="match status" value="1"/>
</dbReference>
<keyword evidence="1" id="KW-0805">Transcription regulation</keyword>
<sequence>MTASSIAKDLRAEIRAGTYKPGDRLPSEAALMATYGVARMTARHGLSMLKDEGLTVTRHGSGVFVRAFEPIVFDSTGKKSDDSTIIPVMDETDAGLTVRTLAVTPEEEPTEEARVALGLDEGVQVTTRERLHVRGRKPLLHGVSYIPASIAAGTPIAQDEIGAGGTYARLKELGHEPVKFHEDVVARMPTIEEIEALRIEPGTAVLQVMRTAIDSDGKPVEYSRIVLDGGEFMLRYDFDA</sequence>
<evidence type="ECO:0000313" key="5">
    <source>
        <dbReference type="EMBL" id="GAA1862800.1"/>
    </source>
</evidence>
<dbReference type="PROSITE" id="PS50949">
    <property type="entry name" value="HTH_GNTR"/>
    <property type="match status" value="1"/>
</dbReference>
<dbReference type="Proteomes" id="UP001501094">
    <property type="component" value="Unassembled WGS sequence"/>
</dbReference>
<dbReference type="InterPro" id="IPR036388">
    <property type="entry name" value="WH-like_DNA-bd_sf"/>
</dbReference>
<dbReference type="InterPro" id="IPR028978">
    <property type="entry name" value="Chorismate_lyase_/UTRA_dom_sf"/>
</dbReference>
<comment type="caution">
    <text evidence="5">The sequence shown here is derived from an EMBL/GenBank/DDBJ whole genome shotgun (WGS) entry which is preliminary data.</text>
</comment>
<accession>A0ABN2NEF5</accession>
<evidence type="ECO:0000313" key="6">
    <source>
        <dbReference type="Proteomes" id="UP001501094"/>
    </source>
</evidence>
<evidence type="ECO:0000256" key="3">
    <source>
        <dbReference type="ARBA" id="ARBA00023163"/>
    </source>
</evidence>
<dbReference type="CDD" id="cd07377">
    <property type="entry name" value="WHTH_GntR"/>
    <property type="match status" value="1"/>
</dbReference>
<organism evidence="5 6">
    <name type="scientific">Myceligenerans crystallogenes</name>
    <dbReference type="NCBI Taxonomy" id="316335"/>
    <lineage>
        <taxon>Bacteria</taxon>
        <taxon>Bacillati</taxon>
        <taxon>Actinomycetota</taxon>
        <taxon>Actinomycetes</taxon>
        <taxon>Micrococcales</taxon>
        <taxon>Promicromonosporaceae</taxon>
        <taxon>Myceligenerans</taxon>
    </lineage>
</organism>
<dbReference type="Gene3D" id="3.40.1410.10">
    <property type="entry name" value="Chorismate lyase-like"/>
    <property type="match status" value="1"/>
</dbReference>
<evidence type="ECO:0000256" key="2">
    <source>
        <dbReference type="ARBA" id="ARBA00023125"/>
    </source>
</evidence>